<dbReference type="PANTHER" id="PTHR38590">
    <property type="entry name" value="BLL0828 PROTEIN"/>
    <property type="match status" value="1"/>
</dbReference>
<comment type="caution">
    <text evidence="2">The sequence shown here is derived from an EMBL/GenBank/DDBJ whole genome shotgun (WGS) entry which is preliminary data.</text>
</comment>
<evidence type="ECO:0000259" key="1">
    <source>
        <dbReference type="Pfam" id="PF04480"/>
    </source>
</evidence>
<dbReference type="SUPFAM" id="SSF52980">
    <property type="entry name" value="Restriction endonuclease-like"/>
    <property type="match status" value="1"/>
</dbReference>
<accession>A0ABT0MIJ4</accession>
<dbReference type="Pfam" id="PF04480">
    <property type="entry name" value="DUF559"/>
    <property type="match status" value="1"/>
</dbReference>
<sequence length="137" mass="15664">MPKIIKPPLPTRSLTNSRRLRREQTDAERELWQRLRGAQIAARKFRRQHPIPPYIADFCCIETKLIIELDGSQHSAESDAARTRFLEAGGWKLIRFWDSDVLLNIDGVLDAIWNAVGPRTLTPTPLPEGEGLKEQKP</sequence>
<dbReference type="InterPro" id="IPR011335">
    <property type="entry name" value="Restrct_endonuc-II-like"/>
</dbReference>
<proteinExistence type="predicted"/>
<evidence type="ECO:0000313" key="2">
    <source>
        <dbReference type="EMBL" id="MCL1634680.1"/>
    </source>
</evidence>
<dbReference type="EMBL" id="JAMBEP010000001">
    <property type="protein sequence ID" value="MCL1634680.1"/>
    <property type="molecule type" value="Genomic_DNA"/>
</dbReference>
<dbReference type="CDD" id="cd01038">
    <property type="entry name" value="Endonuclease_DUF559"/>
    <property type="match status" value="1"/>
</dbReference>
<organism evidence="2 3">
    <name type="scientific">Luteimonas galliterrae</name>
    <dbReference type="NCBI Taxonomy" id="2940486"/>
    <lineage>
        <taxon>Bacteria</taxon>
        <taxon>Pseudomonadati</taxon>
        <taxon>Pseudomonadota</taxon>
        <taxon>Gammaproteobacteria</taxon>
        <taxon>Lysobacterales</taxon>
        <taxon>Lysobacteraceae</taxon>
        <taxon>Luteimonas</taxon>
    </lineage>
</organism>
<keyword evidence="3" id="KW-1185">Reference proteome</keyword>
<reference evidence="2 3" key="1">
    <citation type="submission" date="2022-05" db="EMBL/GenBank/DDBJ databases">
        <title>Luteimonas sp. SX5, whole genome shotgun sequencing project.</title>
        <authorList>
            <person name="Zhao G."/>
            <person name="Shen L."/>
        </authorList>
    </citation>
    <scope>NUCLEOTIDE SEQUENCE [LARGE SCALE GENOMIC DNA]</scope>
    <source>
        <strain evidence="2 3">SX5</strain>
    </source>
</reference>
<gene>
    <name evidence="2" type="ORF">M2650_08565</name>
</gene>
<dbReference type="PANTHER" id="PTHR38590:SF1">
    <property type="entry name" value="BLL0828 PROTEIN"/>
    <property type="match status" value="1"/>
</dbReference>
<dbReference type="InterPro" id="IPR047216">
    <property type="entry name" value="Endonuclease_DUF559_bact"/>
</dbReference>
<dbReference type="InterPro" id="IPR007569">
    <property type="entry name" value="DUF559"/>
</dbReference>
<dbReference type="Proteomes" id="UP001431217">
    <property type="component" value="Unassembled WGS sequence"/>
</dbReference>
<evidence type="ECO:0000313" key="3">
    <source>
        <dbReference type="Proteomes" id="UP001431217"/>
    </source>
</evidence>
<name>A0ABT0MIJ4_9GAMM</name>
<dbReference type="Gene3D" id="3.40.960.10">
    <property type="entry name" value="VSR Endonuclease"/>
    <property type="match status" value="1"/>
</dbReference>
<feature type="domain" description="DUF559" evidence="1">
    <location>
        <begin position="14"/>
        <end position="115"/>
    </location>
</feature>
<protein>
    <submittedName>
        <fullName evidence="2">DUF559 domain-containing protein</fullName>
    </submittedName>
</protein>
<dbReference type="RefSeq" id="WP_249473263.1">
    <property type="nucleotide sequence ID" value="NZ_JAMBEP010000001.1"/>
</dbReference>